<feature type="region of interest" description="Disordered" evidence="1">
    <location>
        <begin position="118"/>
        <end position="148"/>
    </location>
</feature>
<evidence type="ECO:0000313" key="2">
    <source>
        <dbReference type="EMBL" id="MED6220124.1"/>
    </source>
</evidence>
<keyword evidence="3" id="KW-1185">Reference proteome</keyword>
<proteinExistence type="predicted"/>
<accession>A0ABU6ZDT7</accession>
<protein>
    <submittedName>
        <fullName evidence="2">Uncharacterized protein</fullName>
    </submittedName>
</protein>
<name>A0ABU6ZDT7_9FABA</name>
<comment type="caution">
    <text evidence="2">The sequence shown here is derived from an EMBL/GenBank/DDBJ whole genome shotgun (WGS) entry which is preliminary data.</text>
</comment>
<evidence type="ECO:0000256" key="1">
    <source>
        <dbReference type="SAM" id="MobiDB-lite"/>
    </source>
</evidence>
<reference evidence="2 3" key="1">
    <citation type="journal article" date="2023" name="Plants (Basel)">
        <title>Bridging the Gap: Combining Genomics and Transcriptomics Approaches to Understand Stylosanthes scabra, an Orphan Legume from the Brazilian Caatinga.</title>
        <authorList>
            <person name="Ferreira-Neto J.R.C."/>
            <person name="da Silva M.D."/>
            <person name="Binneck E."/>
            <person name="de Melo N.F."/>
            <person name="da Silva R.H."/>
            <person name="de Melo A.L.T.M."/>
            <person name="Pandolfi V."/>
            <person name="Bustamante F.O."/>
            <person name="Brasileiro-Vidal A.C."/>
            <person name="Benko-Iseppon A.M."/>
        </authorList>
    </citation>
    <scope>NUCLEOTIDE SEQUENCE [LARGE SCALE GENOMIC DNA]</scope>
    <source>
        <tissue evidence="2">Leaves</tissue>
    </source>
</reference>
<dbReference type="SUPFAM" id="SSF52440">
    <property type="entry name" value="PreATP-grasp domain"/>
    <property type="match status" value="1"/>
</dbReference>
<sequence>MQILNKTVAQVESQTTLKLRACASSIQQVEALIGDAEKQKEDGRRVLKAGLICGGPSAERGIFLNSARSVLDHIQTDERTDVMNLAHFNGPSSATSRGTLSHFSMNLSPSILRPGQICSSVRPSGVRQRRRRGRLSKPKARRRYVLPS</sequence>
<feature type="compositionally biased region" description="Basic residues" evidence="1">
    <location>
        <begin position="127"/>
        <end position="148"/>
    </location>
</feature>
<organism evidence="2 3">
    <name type="scientific">Stylosanthes scabra</name>
    <dbReference type="NCBI Taxonomy" id="79078"/>
    <lineage>
        <taxon>Eukaryota</taxon>
        <taxon>Viridiplantae</taxon>
        <taxon>Streptophyta</taxon>
        <taxon>Embryophyta</taxon>
        <taxon>Tracheophyta</taxon>
        <taxon>Spermatophyta</taxon>
        <taxon>Magnoliopsida</taxon>
        <taxon>eudicotyledons</taxon>
        <taxon>Gunneridae</taxon>
        <taxon>Pentapetalae</taxon>
        <taxon>rosids</taxon>
        <taxon>fabids</taxon>
        <taxon>Fabales</taxon>
        <taxon>Fabaceae</taxon>
        <taxon>Papilionoideae</taxon>
        <taxon>50 kb inversion clade</taxon>
        <taxon>dalbergioids sensu lato</taxon>
        <taxon>Dalbergieae</taxon>
        <taxon>Pterocarpus clade</taxon>
        <taxon>Stylosanthes</taxon>
    </lineage>
</organism>
<dbReference type="Proteomes" id="UP001341840">
    <property type="component" value="Unassembled WGS sequence"/>
</dbReference>
<evidence type="ECO:0000313" key="3">
    <source>
        <dbReference type="Proteomes" id="UP001341840"/>
    </source>
</evidence>
<gene>
    <name evidence="2" type="ORF">PIB30_041818</name>
</gene>
<dbReference type="Gene3D" id="3.40.50.20">
    <property type="match status" value="1"/>
</dbReference>
<dbReference type="EMBL" id="JASCZI010272094">
    <property type="protein sequence ID" value="MED6220124.1"/>
    <property type="molecule type" value="Genomic_DNA"/>
</dbReference>
<dbReference type="InterPro" id="IPR016185">
    <property type="entry name" value="PreATP-grasp_dom_sf"/>
</dbReference>